<dbReference type="RefSeq" id="WP_400878597.1">
    <property type="nucleotide sequence ID" value="NZ_JBIWXY010000001.1"/>
</dbReference>
<keyword evidence="1" id="KW-0812">Transmembrane</keyword>
<accession>A0ABW8GI05</accession>
<gene>
    <name evidence="2" type="ORF">ACIKP9_01975</name>
</gene>
<evidence type="ECO:0008006" key="4">
    <source>
        <dbReference type="Google" id="ProtNLM"/>
    </source>
</evidence>
<dbReference type="Proteomes" id="UP001617669">
    <property type="component" value="Unassembled WGS sequence"/>
</dbReference>
<reference evidence="2 3" key="1">
    <citation type="submission" date="2024-11" db="EMBL/GenBank/DDBJ databases">
        <authorList>
            <person name="Kaparullina E.N."/>
            <person name="Delegan Y.A."/>
            <person name="Doronina N.V."/>
        </authorList>
    </citation>
    <scope>NUCLEOTIDE SEQUENCE [LARGE SCALE GENOMIC DNA]</scope>
    <source>
        <strain evidence="2 3">7sh_L</strain>
    </source>
</reference>
<feature type="transmembrane region" description="Helical" evidence="1">
    <location>
        <begin position="12"/>
        <end position="34"/>
    </location>
</feature>
<organism evidence="2 3">
    <name type="scientific">Methylobacillus methanolivorans</name>
    <dbReference type="NCBI Taxonomy" id="1848927"/>
    <lineage>
        <taxon>Bacteria</taxon>
        <taxon>Pseudomonadati</taxon>
        <taxon>Pseudomonadota</taxon>
        <taxon>Betaproteobacteria</taxon>
        <taxon>Nitrosomonadales</taxon>
        <taxon>Methylophilaceae</taxon>
        <taxon>Methylobacillus</taxon>
    </lineage>
</organism>
<keyword evidence="1" id="KW-1133">Transmembrane helix</keyword>
<proteinExistence type="predicted"/>
<evidence type="ECO:0000256" key="1">
    <source>
        <dbReference type="SAM" id="Phobius"/>
    </source>
</evidence>
<feature type="transmembrane region" description="Helical" evidence="1">
    <location>
        <begin position="68"/>
        <end position="89"/>
    </location>
</feature>
<keyword evidence="1" id="KW-0472">Membrane</keyword>
<sequence>MKPSMDIGLRVLAAFVGGYLLTALFNLLWVLWWPGHRADAVFYGVLLPWVVYCLVMIWAFAARSALRAWGWIILVALMLAVLLGLARWLQ</sequence>
<keyword evidence="3" id="KW-1185">Reference proteome</keyword>
<evidence type="ECO:0000313" key="3">
    <source>
        <dbReference type="Proteomes" id="UP001617669"/>
    </source>
</evidence>
<evidence type="ECO:0000313" key="2">
    <source>
        <dbReference type="EMBL" id="MFJ5444988.1"/>
    </source>
</evidence>
<name>A0ABW8GI05_9PROT</name>
<protein>
    <recommendedName>
        <fullName evidence="4">Iron uptake protein</fullName>
    </recommendedName>
</protein>
<comment type="caution">
    <text evidence="2">The sequence shown here is derived from an EMBL/GenBank/DDBJ whole genome shotgun (WGS) entry which is preliminary data.</text>
</comment>
<dbReference type="EMBL" id="JBIWXY010000001">
    <property type="protein sequence ID" value="MFJ5444988.1"/>
    <property type="molecule type" value="Genomic_DNA"/>
</dbReference>
<feature type="transmembrane region" description="Helical" evidence="1">
    <location>
        <begin position="40"/>
        <end position="61"/>
    </location>
</feature>